<keyword evidence="4" id="KW-1185">Reference proteome</keyword>
<dbReference type="RefSeq" id="WP_208919701.1">
    <property type="nucleotide sequence ID" value="NZ_LT840184.1"/>
</dbReference>
<keyword evidence="1" id="KW-0812">Transmembrane</keyword>
<dbReference type="SMART" id="SM00829">
    <property type="entry name" value="PKS_ER"/>
    <property type="match status" value="1"/>
</dbReference>
<dbReference type="GO" id="GO:0016491">
    <property type="term" value="F:oxidoreductase activity"/>
    <property type="evidence" value="ECO:0007669"/>
    <property type="project" value="InterPro"/>
</dbReference>
<reference evidence="3 4" key="1">
    <citation type="submission" date="2017-04" db="EMBL/GenBank/DDBJ databases">
        <authorList>
            <person name="Afonso C.L."/>
            <person name="Miller P.J."/>
            <person name="Scott M.A."/>
            <person name="Spackman E."/>
            <person name="Goraichik I."/>
            <person name="Dimitrov K.M."/>
            <person name="Suarez D.L."/>
            <person name="Swayne D.E."/>
        </authorList>
    </citation>
    <scope>NUCLEOTIDE SEQUENCE [LARGE SCALE GENOMIC DNA]</scope>
    <source>
        <strain evidence="3 4">N3/975</strain>
    </source>
</reference>
<protein>
    <submittedName>
        <fullName evidence="3">Zinc-binding alcohol dehydrogenase/oxidoreductase</fullName>
    </submittedName>
</protein>
<dbReference type="Pfam" id="PF00107">
    <property type="entry name" value="ADH_zinc_N"/>
    <property type="match status" value="1"/>
</dbReference>
<accession>A0A1X7HFZ2</accession>
<evidence type="ECO:0000256" key="1">
    <source>
        <dbReference type="SAM" id="Phobius"/>
    </source>
</evidence>
<evidence type="ECO:0000313" key="4">
    <source>
        <dbReference type="Proteomes" id="UP000192940"/>
    </source>
</evidence>
<name>A0A1X7HFZ2_9BACL</name>
<feature type="domain" description="Enoyl reductase (ER)" evidence="2">
    <location>
        <begin position="10"/>
        <end position="326"/>
    </location>
</feature>
<keyword evidence="1" id="KW-1133">Transmembrane helix</keyword>
<dbReference type="PANTHER" id="PTHR45033:SF3">
    <property type="entry name" value="DEHYDROGENASE, PUTATIVE (AFU_ORTHOLOGUE AFUA_2G13270)-RELATED"/>
    <property type="match status" value="1"/>
</dbReference>
<dbReference type="InterPro" id="IPR011032">
    <property type="entry name" value="GroES-like_sf"/>
</dbReference>
<organism evidence="3 4">
    <name type="scientific">Paenibacillus uliginis N3/975</name>
    <dbReference type="NCBI Taxonomy" id="1313296"/>
    <lineage>
        <taxon>Bacteria</taxon>
        <taxon>Bacillati</taxon>
        <taxon>Bacillota</taxon>
        <taxon>Bacilli</taxon>
        <taxon>Bacillales</taxon>
        <taxon>Paenibacillaceae</taxon>
        <taxon>Paenibacillus</taxon>
    </lineage>
</organism>
<dbReference type="InterPro" id="IPR020843">
    <property type="entry name" value="ER"/>
</dbReference>
<dbReference type="EMBL" id="LT840184">
    <property type="protein sequence ID" value="SMF84892.1"/>
    <property type="molecule type" value="Genomic_DNA"/>
</dbReference>
<dbReference type="InterPro" id="IPR036291">
    <property type="entry name" value="NAD(P)-bd_dom_sf"/>
</dbReference>
<dbReference type="Gene3D" id="3.90.180.10">
    <property type="entry name" value="Medium-chain alcohol dehydrogenases, catalytic domain"/>
    <property type="match status" value="1"/>
</dbReference>
<feature type="transmembrane region" description="Helical" evidence="1">
    <location>
        <begin position="161"/>
        <end position="183"/>
    </location>
</feature>
<dbReference type="Proteomes" id="UP000192940">
    <property type="component" value="Chromosome I"/>
</dbReference>
<evidence type="ECO:0000259" key="2">
    <source>
        <dbReference type="SMART" id="SM00829"/>
    </source>
</evidence>
<dbReference type="STRING" id="1313296.SAMN05661091_2740"/>
<gene>
    <name evidence="3" type="ORF">SAMN05661091_2740</name>
</gene>
<dbReference type="InterPro" id="IPR013149">
    <property type="entry name" value="ADH-like_C"/>
</dbReference>
<dbReference type="SUPFAM" id="SSF51735">
    <property type="entry name" value="NAD(P)-binding Rossmann-fold domains"/>
    <property type="match status" value="1"/>
</dbReference>
<dbReference type="PANTHER" id="PTHR45033">
    <property type="match status" value="1"/>
</dbReference>
<proteinExistence type="predicted"/>
<dbReference type="InterPro" id="IPR013154">
    <property type="entry name" value="ADH-like_N"/>
</dbReference>
<dbReference type="Gene3D" id="3.40.50.720">
    <property type="entry name" value="NAD(P)-binding Rossmann-like Domain"/>
    <property type="match status" value="1"/>
</dbReference>
<keyword evidence="1" id="KW-0472">Membrane</keyword>
<sequence length="329" mass="35655">MKAIVHANISGLKGLTYEDISERAPGYGEVKVKLKAAGLNHRDLFIMEDRNEGESPLIIGSDGAGRIEAVGEGVFNLTIGANVIINPCIGWEMTHEVPSVPAILGGPSDGTFAEYVTVPATNVVSKPAYLSWEEAGVLPLSALTAYRALFTRGRLQQGEHILIPGIGGGVATYAMLMALAVGAKVSVTSRSETKRQAALSYGAEYAFDSHSNWKDSIGDDTVDLILDSIGPATFRQYFDIIKPNGRIVMFGASSGDQIEIPIRDIFFPQINIIGTSMGSSEEFTEMLQFMERHSLHPIIDKVYPLQDTIQAFHRMKLGDQLGNIGIRID</sequence>
<evidence type="ECO:0000313" key="3">
    <source>
        <dbReference type="EMBL" id="SMF84892.1"/>
    </source>
</evidence>
<dbReference type="Pfam" id="PF08240">
    <property type="entry name" value="ADH_N"/>
    <property type="match status" value="1"/>
</dbReference>
<dbReference type="AlphaFoldDB" id="A0A1X7HFZ2"/>
<dbReference type="SUPFAM" id="SSF50129">
    <property type="entry name" value="GroES-like"/>
    <property type="match status" value="1"/>
</dbReference>
<dbReference type="InterPro" id="IPR052711">
    <property type="entry name" value="Zinc_ADH-like"/>
</dbReference>